<evidence type="ECO:0000256" key="1">
    <source>
        <dbReference type="SAM" id="SignalP"/>
    </source>
</evidence>
<name>A0ABQ9FK31_TEGGR</name>
<organism evidence="2 3">
    <name type="scientific">Tegillarca granosa</name>
    <name type="common">Malaysian cockle</name>
    <name type="synonym">Anadara granosa</name>
    <dbReference type="NCBI Taxonomy" id="220873"/>
    <lineage>
        <taxon>Eukaryota</taxon>
        <taxon>Metazoa</taxon>
        <taxon>Spiralia</taxon>
        <taxon>Lophotrochozoa</taxon>
        <taxon>Mollusca</taxon>
        <taxon>Bivalvia</taxon>
        <taxon>Autobranchia</taxon>
        <taxon>Pteriomorphia</taxon>
        <taxon>Arcoida</taxon>
        <taxon>Arcoidea</taxon>
        <taxon>Arcidae</taxon>
        <taxon>Tegillarca</taxon>
    </lineage>
</organism>
<dbReference type="Proteomes" id="UP001217089">
    <property type="component" value="Unassembled WGS sequence"/>
</dbReference>
<evidence type="ECO:0000313" key="3">
    <source>
        <dbReference type="Proteomes" id="UP001217089"/>
    </source>
</evidence>
<evidence type="ECO:0000313" key="2">
    <source>
        <dbReference type="EMBL" id="KAJ8317658.1"/>
    </source>
</evidence>
<dbReference type="EMBL" id="JARBDR010000246">
    <property type="protein sequence ID" value="KAJ8317658.1"/>
    <property type="molecule type" value="Genomic_DNA"/>
</dbReference>
<comment type="caution">
    <text evidence="2">The sequence shown here is derived from an EMBL/GenBank/DDBJ whole genome shotgun (WGS) entry which is preliminary data.</text>
</comment>
<accession>A0ABQ9FK31</accession>
<keyword evidence="1" id="KW-0732">Signal</keyword>
<reference evidence="2 3" key="1">
    <citation type="submission" date="2022-12" db="EMBL/GenBank/DDBJ databases">
        <title>Chromosome-level genome of Tegillarca granosa.</title>
        <authorList>
            <person name="Kim J."/>
        </authorList>
    </citation>
    <scope>NUCLEOTIDE SEQUENCE [LARGE SCALE GENOMIC DNA]</scope>
    <source>
        <strain evidence="2">Teg-2019</strain>
        <tissue evidence="2">Adductor muscle</tissue>
    </source>
</reference>
<feature type="signal peptide" evidence="1">
    <location>
        <begin position="1"/>
        <end position="20"/>
    </location>
</feature>
<keyword evidence="3" id="KW-1185">Reference proteome</keyword>
<protein>
    <submittedName>
        <fullName evidence="2">Uncharacterized protein</fullName>
    </submittedName>
</protein>
<gene>
    <name evidence="2" type="ORF">KUTeg_005562</name>
</gene>
<feature type="chain" id="PRO_5047047763" evidence="1">
    <location>
        <begin position="21"/>
        <end position="310"/>
    </location>
</feature>
<proteinExistence type="predicted"/>
<sequence>MLLKLVIIVIAGCVVIQVISQDCPALGVCVNNLELSSVIKDGDVCISRTGCDLTGLEPLYIAYRKLGYTINRYCSENVCPDLTSIEECWKQLDYSGIPKGEIYNVLVECLESFPVCPEVNTVLEYFYEGYSKLQEKCQTESPTTGSYPDMTTTENIVTSSPHKKITGEINVTITSTVPTSSHISTYIESSSVKERITKTRLVTSKSTELVTSTPSTKEYSSVSRQTSTFKPTTEKKIISTMLASVTNTTVNPTSIPTTKLITTKRADDKISSDGRRGTTLHIPSFSKGAVSTWHHKFLASFIFVILWFVL</sequence>